<dbReference type="EMBL" id="KB469296">
    <property type="protein sequence ID" value="EPQ61267.1"/>
    <property type="molecule type" value="Genomic_DNA"/>
</dbReference>
<dbReference type="SMART" id="SM01411">
    <property type="entry name" value="Ephrin_rec_like"/>
    <property type="match status" value="3"/>
</dbReference>
<keyword evidence="5" id="KW-1185">Reference proteome</keyword>
<dbReference type="InterPro" id="IPR011641">
    <property type="entry name" value="Tyr-kin_ephrin_A/B_rcpt-like"/>
</dbReference>
<dbReference type="Proteomes" id="UP000030669">
    <property type="component" value="Unassembled WGS sequence"/>
</dbReference>
<dbReference type="eggNOG" id="KOG1217">
    <property type="taxonomic scope" value="Eukaryota"/>
</dbReference>
<gene>
    <name evidence="4" type="ORF">GLOTRDRAFT_32348</name>
</gene>
<protein>
    <submittedName>
        <fullName evidence="4">Uncharacterized protein</fullName>
    </submittedName>
</protein>
<evidence type="ECO:0000313" key="5">
    <source>
        <dbReference type="Proteomes" id="UP000030669"/>
    </source>
</evidence>
<dbReference type="Gene3D" id="2.10.50.10">
    <property type="entry name" value="Tumor Necrosis Factor Receptor, subunit A, domain 2"/>
    <property type="match status" value="2"/>
</dbReference>
<evidence type="ECO:0000259" key="3">
    <source>
        <dbReference type="Pfam" id="PF21671"/>
    </source>
</evidence>
<dbReference type="KEGG" id="gtr:GLOTRDRAFT_32348"/>
<dbReference type="AlphaFoldDB" id="S7QPK0"/>
<dbReference type="OMA" id="YVRGHEC"/>
<dbReference type="HOGENOM" id="CLU_058493_0_0_1"/>
<accession>S7QPK0</accession>
<dbReference type="InterPro" id="IPR048661">
    <property type="entry name" value="CPL1-like"/>
</dbReference>
<sequence>MRSTIFPSASRLNVSASILLIALVARASAGQCSPGTYSSNGQKPCQDCPAGTYQSQSGATSCTAAQAGWYAKGTGNKQQEQCGQGYYSTGHASECTICPAGSYCNSNTQTQPQYCQPGRYSPYPGAKQDCLECPRGTFNNVYGATACCTCCSGWYTDQTGQTHCFNCPNRGSQQQGWSPAGSTSAGQCIDAPGALSSCSQTSSGTCPAAGGAISSQRKRAAGSVEYCGKPGHKSCPIWNAVQGNAGHASQTTLYRYECVDIANDIESCGGCVDDSRAGTPSTDGGRDCSAIPHVDDVSCSNGTCKIRKCSRGFMLSEDQDNCIPARQKRKVHYNHGSHVGGNVHHRIAVKGENQHGYHH</sequence>
<dbReference type="SUPFAM" id="SSF57184">
    <property type="entry name" value="Growth factor receptor domain"/>
    <property type="match status" value="1"/>
</dbReference>
<dbReference type="RefSeq" id="XP_007860303.1">
    <property type="nucleotide sequence ID" value="XM_007862112.1"/>
</dbReference>
<reference evidence="4 5" key="1">
    <citation type="journal article" date="2012" name="Science">
        <title>The Paleozoic origin of enzymatic lignin decomposition reconstructed from 31 fungal genomes.</title>
        <authorList>
            <person name="Floudas D."/>
            <person name="Binder M."/>
            <person name="Riley R."/>
            <person name="Barry K."/>
            <person name="Blanchette R.A."/>
            <person name="Henrissat B."/>
            <person name="Martinez A.T."/>
            <person name="Otillar R."/>
            <person name="Spatafora J.W."/>
            <person name="Yadav J.S."/>
            <person name="Aerts A."/>
            <person name="Benoit I."/>
            <person name="Boyd A."/>
            <person name="Carlson A."/>
            <person name="Copeland A."/>
            <person name="Coutinho P.M."/>
            <person name="de Vries R.P."/>
            <person name="Ferreira P."/>
            <person name="Findley K."/>
            <person name="Foster B."/>
            <person name="Gaskell J."/>
            <person name="Glotzer D."/>
            <person name="Gorecki P."/>
            <person name="Heitman J."/>
            <person name="Hesse C."/>
            <person name="Hori C."/>
            <person name="Igarashi K."/>
            <person name="Jurgens J.A."/>
            <person name="Kallen N."/>
            <person name="Kersten P."/>
            <person name="Kohler A."/>
            <person name="Kuees U."/>
            <person name="Kumar T.K.A."/>
            <person name="Kuo A."/>
            <person name="LaButti K."/>
            <person name="Larrondo L.F."/>
            <person name="Lindquist E."/>
            <person name="Ling A."/>
            <person name="Lombard V."/>
            <person name="Lucas S."/>
            <person name="Lundell T."/>
            <person name="Martin R."/>
            <person name="McLaughlin D.J."/>
            <person name="Morgenstern I."/>
            <person name="Morin E."/>
            <person name="Murat C."/>
            <person name="Nagy L.G."/>
            <person name="Nolan M."/>
            <person name="Ohm R.A."/>
            <person name="Patyshakuliyeva A."/>
            <person name="Rokas A."/>
            <person name="Ruiz-Duenas F.J."/>
            <person name="Sabat G."/>
            <person name="Salamov A."/>
            <person name="Samejima M."/>
            <person name="Schmutz J."/>
            <person name="Slot J.C."/>
            <person name="St John F."/>
            <person name="Stenlid J."/>
            <person name="Sun H."/>
            <person name="Sun S."/>
            <person name="Syed K."/>
            <person name="Tsang A."/>
            <person name="Wiebenga A."/>
            <person name="Young D."/>
            <person name="Pisabarro A."/>
            <person name="Eastwood D.C."/>
            <person name="Martin F."/>
            <person name="Cullen D."/>
            <person name="Grigoriev I.V."/>
            <person name="Hibbett D.S."/>
        </authorList>
    </citation>
    <scope>NUCLEOTIDE SEQUENCE [LARGE SCALE GENOMIC DNA]</scope>
    <source>
        <strain evidence="4 5">ATCC 11539</strain>
    </source>
</reference>
<keyword evidence="1" id="KW-0732">Signal</keyword>
<dbReference type="Pfam" id="PF21671">
    <property type="entry name" value="CPL1-like"/>
    <property type="match status" value="1"/>
</dbReference>
<dbReference type="Pfam" id="PF07699">
    <property type="entry name" value="Ephrin_rec_like"/>
    <property type="match status" value="1"/>
</dbReference>
<proteinExistence type="predicted"/>
<organism evidence="4 5">
    <name type="scientific">Gloeophyllum trabeum (strain ATCC 11539 / FP-39264 / Madison 617)</name>
    <name type="common">Brown rot fungus</name>
    <dbReference type="NCBI Taxonomy" id="670483"/>
    <lineage>
        <taxon>Eukaryota</taxon>
        <taxon>Fungi</taxon>
        <taxon>Dikarya</taxon>
        <taxon>Basidiomycota</taxon>
        <taxon>Agaricomycotina</taxon>
        <taxon>Agaricomycetes</taxon>
        <taxon>Gloeophyllales</taxon>
        <taxon>Gloeophyllaceae</taxon>
        <taxon>Gloeophyllum</taxon>
    </lineage>
</organism>
<feature type="signal peptide" evidence="1">
    <location>
        <begin position="1"/>
        <end position="29"/>
    </location>
</feature>
<name>S7QPK0_GLOTA</name>
<dbReference type="InterPro" id="IPR009030">
    <property type="entry name" value="Growth_fac_rcpt_cys_sf"/>
</dbReference>
<evidence type="ECO:0000256" key="1">
    <source>
        <dbReference type="SAM" id="SignalP"/>
    </source>
</evidence>
<dbReference type="OrthoDB" id="439917at2759"/>
<evidence type="ECO:0000313" key="4">
    <source>
        <dbReference type="EMBL" id="EPQ61267.1"/>
    </source>
</evidence>
<evidence type="ECO:0000259" key="2">
    <source>
        <dbReference type="Pfam" id="PF07699"/>
    </source>
</evidence>
<feature type="chain" id="PRO_5004544177" evidence="1">
    <location>
        <begin position="30"/>
        <end position="359"/>
    </location>
</feature>
<dbReference type="GeneID" id="19305441"/>
<dbReference type="PANTHER" id="PTHR46967:SF2">
    <property type="entry name" value="SUSHI, VON WILLEBRAND FACTOR TYPE A, EGF AND PENTRAXIN DOMAIN-CONTAINING PROTEIN 1-LIKE"/>
    <property type="match status" value="1"/>
</dbReference>
<feature type="domain" description="Tyrosine-protein kinase ephrin type A/B receptor-like" evidence="2">
    <location>
        <begin position="35"/>
        <end position="82"/>
    </location>
</feature>
<feature type="domain" description="Protein CPL1-like" evidence="3">
    <location>
        <begin position="256"/>
        <end position="323"/>
    </location>
</feature>
<dbReference type="PANTHER" id="PTHR46967">
    <property type="entry name" value="INSULIN-LIKE GROWTH FACTOR BINDING PROTEIN,N-TERMINAL"/>
    <property type="match status" value="1"/>
</dbReference>